<evidence type="ECO:0000313" key="20">
    <source>
        <dbReference type="Proteomes" id="UP000664344"/>
    </source>
</evidence>
<accession>A0ABS3BCK4</accession>
<evidence type="ECO:0000256" key="14">
    <source>
        <dbReference type="ARBA" id="ARBA00023136"/>
    </source>
</evidence>
<keyword evidence="8 16" id="KW-1278">Translocase</keyword>
<comment type="subcellular location">
    <subcellularLocation>
        <location evidence="16">Cell membrane</location>
        <topology evidence="16">Single-pass membrane protein</topology>
    </subcellularLocation>
</comment>
<keyword evidence="9 16" id="KW-1133">Transmembrane helix</keyword>
<dbReference type="SMART" id="SM00900">
    <property type="entry name" value="FMN_bind"/>
    <property type="match status" value="1"/>
</dbReference>
<dbReference type="Proteomes" id="UP000664344">
    <property type="component" value="Unassembled WGS sequence"/>
</dbReference>
<keyword evidence="1 16" id="KW-0813">Transport</keyword>
<sequence length="267" mass="29284">MAKAKDTVSRTLMVALVLSIVFSVVVSTAAVMLRPAQIQNQNLDIKTNILAAAGMFEPGASAEQIEETFARFDVRLVDLDNGDFVEPSAVGVDDPMKYDMYKAASDPAMSTNIPSSEDKAGIKRRPNVAKVYTLTENDQLVRVVLPVHGYGLWSTLYGFVSLEGDLNTIEGLGFYAHAETPGLGGEVDNPRWKQQWVGKELYNEDPTEPQIRLVKGGVSADTKDKEHKIDSLSGATLTSRGVEQLVNYWMGDRGFAPFLKKLREGEV</sequence>
<keyword evidence="10 16" id="KW-0520">NAD</keyword>
<comment type="caution">
    <text evidence="19">The sequence shown here is derived from an EMBL/GenBank/DDBJ whole genome shotgun (WGS) entry which is preliminary data.</text>
</comment>
<keyword evidence="15 16" id="KW-0739">Sodium transport</keyword>
<evidence type="ECO:0000256" key="9">
    <source>
        <dbReference type="ARBA" id="ARBA00022989"/>
    </source>
</evidence>
<keyword evidence="5 16" id="KW-0285">Flavoprotein</keyword>
<dbReference type="Pfam" id="PF04205">
    <property type="entry name" value="FMN_bind"/>
    <property type="match status" value="1"/>
</dbReference>
<keyword evidence="7 16" id="KW-0812">Transmembrane</keyword>
<dbReference type="RefSeq" id="WP_029653977.1">
    <property type="nucleotide sequence ID" value="NZ_JAFKDB010000008.1"/>
</dbReference>
<evidence type="ECO:0000256" key="1">
    <source>
        <dbReference type="ARBA" id="ARBA00022448"/>
    </source>
</evidence>
<keyword evidence="11 16" id="KW-0915">Sodium</keyword>
<evidence type="ECO:0000313" key="19">
    <source>
        <dbReference type="EMBL" id="MBN7769553.1"/>
    </source>
</evidence>
<evidence type="ECO:0000259" key="18">
    <source>
        <dbReference type="SMART" id="SM00900"/>
    </source>
</evidence>
<keyword evidence="12 16" id="KW-0406">Ion transport</keyword>
<dbReference type="InterPro" id="IPR007329">
    <property type="entry name" value="FMN-bd"/>
</dbReference>
<dbReference type="PANTHER" id="PTHR37838:SF1">
    <property type="entry name" value="NA(+)-TRANSLOCATING NADH-QUINONE REDUCTASE SUBUNIT C"/>
    <property type="match status" value="1"/>
</dbReference>
<evidence type="ECO:0000256" key="5">
    <source>
        <dbReference type="ARBA" id="ARBA00022630"/>
    </source>
</evidence>
<evidence type="ECO:0000256" key="2">
    <source>
        <dbReference type="ARBA" id="ARBA00022475"/>
    </source>
</evidence>
<dbReference type="InterPro" id="IPR010204">
    <property type="entry name" value="NqrC"/>
</dbReference>
<keyword evidence="20" id="KW-1185">Reference proteome</keyword>
<feature type="transmembrane region" description="Helical" evidence="16">
    <location>
        <begin position="12"/>
        <end position="33"/>
    </location>
</feature>
<keyword evidence="3" id="KW-0997">Cell inner membrane</keyword>
<keyword evidence="4 16" id="KW-0597">Phosphoprotein</keyword>
<comment type="function">
    <text evidence="16">NQR complex catalyzes the reduction of ubiquinone-1 to ubiquinol by two successive reactions, coupled with the transport of Na(+) ions from the cytoplasm to the periplasm. NqrA to NqrE are probably involved in the second step, the conversion of ubisemiquinone to ubiquinol.</text>
</comment>
<evidence type="ECO:0000256" key="10">
    <source>
        <dbReference type="ARBA" id="ARBA00023027"/>
    </source>
</evidence>
<evidence type="ECO:0000256" key="8">
    <source>
        <dbReference type="ARBA" id="ARBA00022967"/>
    </source>
</evidence>
<evidence type="ECO:0000256" key="13">
    <source>
        <dbReference type="ARBA" id="ARBA00023075"/>
    </source>
</evidence>
<comment type="similarity">
    <text evidence="16 17">Belongs to the NqrC family.</text>
</comment>
<comment type="caution">
    <text evidence="16">Lacks conserved residue(s) required for the propagation of feature annotation.</text>
</comment>
<feature type="modified residue" description="FMN phosphoryl threonine" evidence="16">
    <location>
        <position position="236"/>
    </location>
</feature>
<name>A0ABS3BCK4_9GAMM</name>
<proteinExistence type="inferred from homology"/>
<organism evidence="19 20">
    <name type="scientific">Marinobacter daepoensis</name>
    <dbReference type="NCBI Taxonomy" id="262077"/>
    <lineage>
        <taxon>Bacteria</taxon>
        <taxon>Pseudomonadati</taxon>
        <taxon>Pseudomonadota</taxon>
        <taxon>Gammaproteobacteria</taxon>
        <taxon>Pseudomonadales</taxon>
        <taxon>Marinobacteraceae</taxon>
        <taxon>Marinobacter</taxon>
    </lineage>
</organism>
<dbReference type="NCBIfam" id="NF003749">
    <property type="entry name" value="PRK05346.1-5"/>
    <property type="match status" value="1"/>
</dbReference>
<evidence type="ECO:0000256" key="4">
    <source>
        <dbReference type="ARBA" id="ARBA00022553"/>
    </source>
</evidence>
<keyword evidence="6 16" id="KW-0288">FMN</keyword>
<dbReference type="PANTHER" id="PTHR37838">
    <property type="entry name" value="NA(+)-TRANSLOCATING NADH-QUINONE REDUCTASE SUBUNIT C"/>
    <property type="match status" value="1"/>
</dbReference>
<comment type="cofactor">
    <cofactor evidence="16 17">
        <name>FMN</name>
        <dbReference type="ChEBI" id="CHEBI:58210"/>
    </cofactor>
</comment>
<evidence type="ECO:0000256" key="16">
    <source>
        <dbReference type="HAMAP-Rule" id="MF_00427"/>
    </source>
</evidence>
<dbReference type="PIRSF" id="PIRSF009437">
    <property type="entry name" value="NQR-1_subunit_C"/>
    <property type="match status" value="1"/>
</dbReference>
<evidence type="ECO:0000256" key="17">
    <source>
        <dbReference type="PIRNR" id="PIRNR009437"/>
    </source>
</evidence>
<evidence type="ECO:0000256" key="6">
    <source>
        <dbReference type="ARBA" id="ARBA00022643"/>
    </source>
</evidence>
<evidence type="ECO:0000256" key="15">
    <source>
        <dbReference type="ARBA" id="ARBA00023201"/>
    </source>
</evidence>
<dbReference type="EMBL" id="JAFKDB010000008">
    <property type="protein sequence ID" value="MBN7769553.1"/>
    <property type="molecule type" value="Genomic_DNA"/>
</dbReference>
<keyword evidence="13 16" id="KW-0830">Ubiquinone</keyword>
<comment type="subunit">
    <text evidence="16 17">Composed of six subunits; NqrA, NqrB, NqrC, NqrD, NqrE and NqrF.</text>
</comment>
<evidence type="ECO:0000256" key="12">
    <source>
        <dbReference type="ARBA" id="ARBA00023065"/>
    </source>
</evidence>
<evidence type="ECO:0000256" key="11">
    <source>
        <dbReference type="ARBA" id="ARBA00023053"/>
    </source>
</evidence>
<keyword evidence="14 16" id="KW-0472">Membrane</keyword>
<evidence type="ECO:0000256" key="7">
    <source>
        <dbReference type="ARBA" id="ARBA00022692"/>
    </source>
</evidence>
<dbReference type="HAMAP" id="MF_00427">
    <property type="entry name" value="NqrC"/>
    <property type="match status" value="1"/>
</dbReference>
<keyword evidence="2 16" id="KW-1003">Cell membrane</keyword>
<dbReference type="EC" id="7.2.1.1" evidence="16 17"/>
<gene>
    <name evidence="16" type="primary">nqrC</name>
    <name evidence="19" type="ORF">JYP53_06520</name>
</gene>
<protein>
    <recommendedName>
        <fullName evidence="16 17">Na(+)-translocating NADH-quinone reductase subunit C</fullName>
        <shortName evidence="16 17">Na(+)-NQR subunit C</shortName>
        <shortName evidence="16 17">Na(+)-translocating NQR subunit C</shortName>
        <ecNumber evidence="16 17">7.2.1.1</ecNumber>
    </recommendedName>
    <alternativeName>
        <fullName evidence="16 17">NQR complex subunit C</fullName>
    </alternativeName>
    <alternativeName>
        <fullName evidence="16 17">NQR-1 subunit C</fullName>
    </alternativeName>
</protein>
<dbReference type="NCBIfam" id="TIGR01938">
    <property type="entry name" value="nqrC"/>
    <property type="match status" value="1"/>
</dbReference>
<reference evidence="19 20" key="1">
    <citation type="submission" date="2021-02" db="EMBL/GenBank/DDBJ databases">
        <title>PHA producing bacteria isolated from coastal sediment in Guangdong, Shenzhen.</title>
        <authorList>
            <person name="Zheng W."/>
            <person name="Yu S."/>
            <person name="Huang Y."/>
        </authorList>
    </citation>
    <scope>NUCLEOTIDE SEQUENCE [LARGE SCALE GENOMIC DNA]</scope>
    <source>
        <strain evidence="19 20">TN21-5</strain>
    </source>
</reference>
<comment type="catalytic activity">
    <reaction evidence="16 17">
        <text>a ubiquinone + n Na(+)(in) + NADH + H(+) = a ubiquinol + n Na(+)(out) + NAD(+)</text>
        <dbReference type="Rhea" id="RHEA:47748"/>
        <dbReference type="Rhea" id="RHEA-COMP:9565"/>
        <dbReference type="Rhea" id="RHEA-COMP:9566"/>
        <dbReference type="ChEBI" id="CHEBI:15378"/>
        <dbReference type="ChEBI" id="CHEBI:16389"/>
        <dbReference type="ChEBI" id="CHEBI:17976"/>
        <dbReference type="ChEBI" id="CHEBI:29101"/>
        <dbReference type="ChEBI" id="CHEBI:57540"/>
        <dbReference type="ChEBI" id="CHEBI:57945"/>
        <dbReference type="EC" id="7.2.1.1"/>
    </reaction>
</comment>
<evidence type="ECO:0000256" key="3">
    <source>
        <dbReference type="ARBA" id="ARBA00022519"/>
    </source>
</evidence>
<feature type="domain" description="FMN-binding" evidence="18">
    <location>
        <begin position="151"/>
        <end position="253"/>
    </location>
</feature>